<evidence type="ECO:0000313" key="5">
    <source>
        <dbReference type="EMBL" id="KAG9329947.1"/>
    </source>
</evidence>
<dbReference type="PANTHER" id="PTHR25465">
    <property type="entry name" value="B-BOX DOMAIN CONTAINING"/>
    <property type="match status" value="1"/>
</dbReference>
<dbReference type="OrthoDB" id="9903688at2759"/>
<name>A0A8T2N010_9TELE</name>
<dbReference type="EMBL" id="JAFBMS010000836">
    <property type="protein sequence ID" value="KAG9329947.1"/>
    <property type="molecule type" value="Genomic_DNA"/>
</dbReference>
<protein>
    <recommendedName>
        <fullName evidence="4">SPRY-associated domain-containing protein</fullName>
    </recommendedName>
</protein>
<proteinExistence type="predicted"/>
<dbReference type="Gene3D" id="2.60.120.920">
    <property type="match status" value="1"/>
</dbReference>
<dbReference type="InterPro" id="IPR051051">
    <property type="entry name" value="E3_ubiq-ligase_TRIM/RNF"/>
</dbReference>
<evidence type="ECO:0000256" key="2">
    <source>
        <dbReference type="ARBA" id="ARBA00022771"/>
    </source>
</evidence>
<dbReference type="Proteomes" id="UP000824540">
    <property type="component" value="Unassembled WGS sequence"/>
</dbReference>
<dbReference type="InterPro" id="IPR006574">
    <property type="entry name" value="PRY"/>
</dbReference>
<dbReference type="SUPFAM" id="SSF49899">
    <property type="entry name" value="Concanavalin A-like lectins/glucanases"/>
    <property type="match status" value="1"/>
</dbReference>
<reference evidence="5" key="1">
    <citation type="thesis" date="2021" institute="BYU ScholarsArchive" country="Provo, UT, USA">
        <title>Applications of and Algorithms for Genome Assembly and Genomic Analyses with an Emphasis on Marine Teleosts.</title>
        <authorList>
            <person name="Pickett B.D."/>
        </authorList>
    </citation>
    <scope>NUCLEOTIDE SEQUENCE</scope>
    <source>
        <strain evidence="5">HI-2016</strain>
    </source>
</reference>
<dbReference type="AlphaFoldDB" id="A0A8T2N010"/>
<keyword evidence="6" id="KW-1185">Reference proteome</keyword>
<keyword evidence="2" id="KW-0863">Zinc-finger</keyword>
<accession>A0A8T2N010</accession>
<dbReference type="InterPro" id="IPR003879">
    <property type="entry name" value="Butyrophylin_SPRY"/>
</dbReference>
<organism evidence="5 6">
    <name type="scientific">Albula glossodonta</name>
    <name type="common">roundjaw bonefish</name>
    <dbReference type="NCBI Taxonomy" id="121402"/>
    <lineage>
        <taxon>Eukaryota</taxon>
        <taxon>Metazoa</taxon>
        <taxon>Chordata</taxon>
        <taxon>Craniata</taxon>
        <taxon>Vertebrata</taxon>
        <taxon>Euteleostomi</taxon>
        <taxon>Actinopterygii</taxon>
        <taxon>Neopterygii</taxon>
        <taxon>Teleostei</taxon>
        <taxon>Albuliformes</taxon>
        <taxon>Albulidae</taxon>
        <taxon>Albula</taxon>
    </lineage>
</organism>
<dbReference type="InterPro" id="IPR043136">
    <property type="entry name" value="B30.2/SPRY_sf"/>
</dbReference>
<dbReference type="Pfam" id="PF13765">
    <property type="entry name" value="PRY"/>
    <property type="match status" value="1"/>
</dbReference>
<evidence type="ECO:0000256" key="1">
    <source>
        <dbReference type="ARBA" id="ARBA00022723"/>
    </source>
</evidence>
<gene>
    <name evidence="5" type="ORF">JZ751_028518</name>
</gene>
<feature type="domain" description="SPRY-associated" evidence="4">
    <location>
        <begin position="101"/>
        <end position="153"/>
    </location>
</feature>
<dbReference type="PANTHER" id="PTHR25465:SF5">
    <property type="entry name" value="E3 UBIQUITIN_ISG15 LIGASE TRIM25-RELATED"/>
    <property type="match status" value="1"/>
</dbReference>
<evidence type="ECO:0000256" key="3">
    <source>
        <dbReference type="ARBA" id="ARBA00022833"/>
    </source>
</evidence>
<keyword evidence="1" id="KW-0479">Metal-binding</keyword>
<evidence type="ECO:0000313" key="6">
    <source>
        <dbReference type="Proteomes" id="UP000824540"/>
    </source>
</evidence>
<sequence length="190" mass="21813">MGQRKLLLCYTPHSPKHLGPTQRKFQQRIQEREKELQDLRHSVKTRKKSVTHTAVTALITRCPEARRAKEDLLPKENRHGSANRREARSANATVMSEMLYSCELTLDPNTAHRYLCLSGGNREVSRGTVPQSYPDHPERFEFWSQVLCREGLTGRCYWEAEWIGGTRIGLVLSDPSQFVNTVSSLLMKSF</sequence>
<keyword evidence="3" id="KW-0862">Zinc</keyword>
<dbReference type="PRINTS" id="PR01407">
    <property type="entry name" value="BUTYPHLNCDUF"/>
</dbReference>
<comment type="caution">
    <text evidence="5">The sequence shown here is derived from an EMBL/GenBank/DDBJ whole genome shotgun (WGS) entry which is preliminary data.</text>
</comment>
<evidence type="ECO:0000259" key="4">
    <source>
        <dbReference type="SMART" id="SM00589"/>
    </source>
</evidence>
<dbReference type="SMART" id="SM00589">
    <property type="entry name" value="PRY"/>
    <property type="match status" value="1"/>
</dbReference>
<dbReference type="GO" id="GO:0008270">
    <property type="term" value="F:zinc ion binding"/>
    <property type="evidence" value="ECO:0007669"/>
    <property type="project" value="UniProtKB-KW"/>
</dbReference>
<dbReference type="InterPro" id="IPR013320">
    <property type="entry name" value="ConA-like_dom_sf"/>
</dbReference>